<dbReference type="Proteomes" id="UP001347796">
    <property type="component" value="Unassembled WGS sequence"/>
</dbReference>
<name>A0AAN8Q947_PATCE</name>
<feature type="region of interest" description="Disordered" evidence="1">
    <location>
        <begin position="77"/>
        <end position="119"/>
    </location>
</feature>
<evidence type="ECO:0000256" key="1">
    <source>
        <dbReference type="SAM" id="MobiDB-lite"/>
    </source>
</evidence>
<organism evidence="2 3">
    <name type="scientific">Patella caerulea</name>
    <name type="common">Rayed Mediterranean limpet</name>
    <dbReference type="NCBI Taxonomy" id="87958"/>
    <lineage>
        <taxon>Eukaryota</taxon>
        <taxon>Metazoa</taxon>
        <taxon>Spiralia</taxon>
        <taxon>Lophotrochozoa</taxon>
        <taxon>Mollusca</taxon>
        <taxon>Gastropoda</taxon>
        <taxon>Patellogastropoda</taxon>
        <taxon>Patelloidea</taxon>
        <taxon>Patellidae</taxon>
        <taxon>Patella</taxon>
    </lineage>
</organism>
<gene>
    <name evidence="2" type="ORF">SNE40_007909</name>
</gene>
<accession>A0AAN8Q947</accession>
<feature type="compositionally biased region" description="Basic and acidic residues" evidence="1">
    <location>
        <begin position="77"/>
        <end position="93"/>
    </location>
</feature>
<feature type="region of interest" description="Disordered" evidence="1">
    <location>
        <begin position="153"/>
        <end position="172"/>
    </location>
</feature>
<feature type="compositionally biased region" description="Low complexity" evidence="1">
    <location>
        <begin position="94"/>
        <end position="105"/>
    </location>
</feature>
<reference evidence="2 3" key="1">
    <citation type="submission" date="2024-01" db="EMBL/GenBank/DDBJ databases">
        <title>The genome of the rayed Mediterranean limpet Patella caerulea (Linnaeus, 1758).</title>
        <authorList>
            <person name="Anh-Thu Weber A."/>
            <person name="Halstead-Nussloch G."/>
        </authorList>
    </citation>
    <scope>NUCLEOTIDE SEQUENCE [LARGE SCALE GENOMIC DNA]</scope>
    <source>
        <strain evidence="2">AATW-2023a</strain>
        <tissue evidence="2">Whole specimen</tissue>
    </source>
</reference>
<dbReference type="EMBL" id="JAZGQO010000006">
    <property type="protein sequence ID" value="KAK6185745.1"/>
    <property type="molecule type" value="Genomic_DNA"/>
</dbReference>
<dbReference type="AlphaFoldDB" id="A0AAN8Q947"/>
<keyword evidence="3" id="KW-1185">Reference proteome</keyword>
<proteinExistence type="predicted"/>
<feature type="region of interest" description="Disordered" evidence="1">
    <location>
        <begin position="302"/>
        <end position="324"/>
    </location>
</feature>
<comment type="caution">
    <text evidence="2">The sequence shown here is derived from an EMBL/GenBank/DDBJ whole genome shotgun (WGS) entry which is preliminary data.</text>
</comment>
<evidence type="ECO:0000313" key="3">
    <source>
        <dbReference type="Proteomes" id="UP001347796"/>
    </source>
</evidence>
<protein>
    <submittedName>
        <fullName evidence="2">Uncharacterized protein</fullName>
    </submittedName>
</protein>
<sequence>MATHFNRRLPGRLDDFIVGDMQESATSTPSNISYGSDAKPKLRTVKVGDVRDLGSLERSIAELTLQNKSLEGEILSQRRELSAKPSTEVDKPVVKGQKSSGSGKVKVTKSKSEGHGYPTHRYTREIPQLADLRLNESLGSRAARLEHLMLDEGTESEGSIKDTDSGSPHQQGEVLVPSYIPYTIFKERQTKKAVSGEARSAQDRVKFDVPWPHEYGQTKSLCYTDYDFGVVQLIRGEVYIIHSVEHKTVARARQQHLINLLYLVDKFPFTEIKDFHAEVLRAIERGLKTWLNSFSEEQGRTLVSPSSIRHNNRQTESRSSKHPPICGAYQAGNCNQPTDHYGSYGDKKLLHICRKCVRKGKDVADPSVQHSSKDCTGVMP</sequence>
<evidence type="ECO:0000313" key="2">
    <source>
        <dbReference type="EMBL" id="KAK6185745.1"/>
    </source>
</evidence>